<evidence type="ECO:0000256" key="5">
    <source>
        <dbReference type="SAM" id="Phobius"/>
    </source>
</evidence>
<organism evidence="6 7">
    <name type="scientific">Ideonella paludis</name>
    <dbReference type="NCBI Taxonomy" id="1233411"/>
    <lineage>
        <taxon>Bacteria</taxon>
        <taxon>Pseudomonadati</taxon>
        <taxon>Pseudomonadota</taxon>
        <taxon>Betaproteobacteria</taxon>
        <taxon>Burkholderiales</taxon>
        <taxon>Sphaerotilaceae</taxon>
        <taxon>Ideonella</taxon>
    </lineage>
</organism>
<gene>
    <name evidence="6" type="ORF">KAK11_04160</name>
</gene>
<evidence type="ECO:0000313" key="6">
    <source>
        <dbReference type="EMBL" id="MBQ0934514.1"/>
    </source>
</evidence>
<feature type="transmembrane region" description="Helical" evidence="5">
    <location>
        <begin position="225"/>
        <end position="245"/>
    </location>
</feature>
<dbReference type="InterPro" id="IPR052951">
    <property type="entry name" value="Tellurite_res_ion_channel"/>
</dbReference>
<accession>A0ABS5DTU0</accession>
<feature type="transmembrane region" description="Helical" evidence="5">
    <location>
        <begin position="38"/>
        <end position="60"/>
    </location>
</feature>
<feature type="transmembrane region" description="Helical" evidence="5">
    <location>
        <begin position="165"/>
        <end position="184"/>
    </location>
</feature>
<dbReference type="RefSeq" id="WP_210806429.1">
    <property type="nucleotide sequence ID" value="NZ_JAGQDG010000001.1"/>
</dbReference>
<proteinExistence type="predicted"/>
<dbReference type="Gene3D" id="1.50.10.150">
    <property type="entry name" value="Voltage-dependent anion channel"/>
    <property type="match status" value="1"/>
</dbReference>
<feature type="transmembrane region" description="Helical" evidence="5">
    <location>
        <begin position="257"/>
        <end position="276"/>
    </location>
</feature>
<name>A0ABS5DTU0_9BURK</name>
<sequence>MTSRITRHIPLSFFSMAVGTLAFSQAWQAASTVWPMPPWIPQAATLIGLALWAVLGLAYLRKWWHQPLAAQEELHHPTQSAMAALVPVSTLLAAMSLQPWWFELAHALWLLGLGAQLWLGVWLGGRLWQGGRAASPTTAALYLPAVAQNFVAATASASFGHAALAALFFGAGVFSWLALESVILHRTMHQPALDKALRPLQGIQAAPAAVGGVSYLALTAGPPDLLAQMLFGYALYQAGLALRQLPWTAQSGLTPAYWAFSFGVMALATMSMSFLARAPQEPVWQALAPLLFAAANLSWMALVALTVTLLRQGRLWPTTGPLSTEQWVGSR</sequence>
<dbReference type="Proteomes" id="UP000672097">
    <property type="component" value="Unassembled WGS sequence"/>
</dbReference>
<dbReference type="InterPro" id="IPR004695">
    <property type="entry name" value="SLAC1/Mae1/Ssu1/TehA"/>
</dbReference>
<keyword evidence="3 5" id="KW-1133">Transmembrane helix</keyword>
<comment type="caution">
    <text evidence="6">The sequence shown here is derived from an EMBL/GenBank/DDBJ whole genome shotgun (WGS) entry which is preliminary data.</text>
</comment>
<feature type="transmembrane region" description="Helical" evidence="5">
    <location>
        <begin position="81"/>
        <end position="101"/>
    </location>
</feature>
<dbReference type="Pfam" id="PF03595">
    <property type="entry name" value="SLAC1"/>
    <property type="match status" value="1"/>
</dbReference>
<evidence type="ECO:0000313" key="7">
    <source>
        <dbReference type="Proteomes" id="UP000672097"/>
    </source>
</evidence>
<keyword evidence="4 5" id="KW-0472">Membrane</keyword>
<keyword evidence="7" id="KW-1185">Reference proteome</keyword>
<dbReference type="PANTHER" id="PTHR37955">
    <property type="entry name" value="TELLURITE RESISTANCE PROTEIN TEHA"/>
    <property type="match status" value="1"/>
</dbReference>
<feature type="transmembrane region" description="Helical" evidence="5">
    <location>
        <begin position="107"/>
        <end position="128"/>
    </location>
</feature>
<dbReference type="EMBL" id="JAGQDG010000001">
    <property type="protein sequence ID" value="MBQ0934514.1"/>
    <property type="molecule type" value="Genomic_DNA"/>
</dbReference>
<evidence type="ECO:0000256" key="2">
    <source>
        <dbReference type="ARBA" id="ARBA00022692"/>
    </source>
</evidence>
<reference evidence="6 7" key="1">
    <citation type="submission" date="2021-04" db="EMBL/GenBank/DDBJ databases">
        <title>The genome sequence of type strain Ideonella paludis KCTC 32238.</title>
        <authorList>
            <person name="Liu Y."/>
        </authorList>
    </citation>
    <scope>NUCLEOTIDE SEQUENCE [LARGE SCALE GENOMIC DNA]</scope>
    <source>
        <strain evidence="6 7">KCTC 32238</strain>
    </source>
</reference>
<dbReference type="PANTHER" id="PTHR37955:SF1">
    <property type="entry name" value="DEP DOMAIN-CONTAINING PROTEIN"/>
    <property type="match status" value="1"/>
</dbReference>
<dbReference type="InterPro" id="IPR038665">
    <property type="entry name" value="Voltage-dep_anion_channel_sf"/>
</dbReference>
<protein>
    <submittedName>
        <fullName evidence="6">Dicarboxylate transporter/tellurite-resistance protein TehA</fullName>
    </submittedName>
</protein>
<comment type="subcellular location">
    <subcellularLocation>
        <location evidence="1">Membrane</location>
        <topology evidence="1">Multi-pass membrane protein</topology>
    </subcellularLocation>
</comment>
<keyword evidence="2 5" id="KW-0812">Transmembrane</keyword>
<feature type="transmembrane region" description="Helical" evidence="5">
    <location>
        <begin position="288"/>
        <end position="310"/>
    </location>
</feature>
<evidence type="ECO:0000256" key="3">
    <source>
        <dbReference type="ARBA" id="ARBA00022989"/>
    </source>
</evidence>
<evidence type="ECO:0000256" key="4">
    <source>
        <dbReference type="ARBA" id="ARBA00023136"/>
    </source>
</evidence>
<evidence type="ECO:0000256" key="1">
    <source>
        <dbReference type="ARBA" id="ARBA00004141"/>
    </source>
</evidence>